<dbReference type="NCBIfam" id="TIGR00840">
    <property type="entry name" value="b_cpa1"/>
    <property type="match status" value="1"/>
</dbReference>
<feature type="signal peptide" evidence="16">
    <location>
        <begin position="1"/>
        <end position="32"/>
    </location>
</feature>
<feature type="transmembrane region" description="Helical" evidence="15">
    <location>
        <begin position="227"/>
        <end position="250"/>
    </location>
</feature>
<keyword evidence="5" id="KW-1003">Cell membrane</keyword>
<evidence type="ECO:0000256" key="10">
    <source>
        <dbReference type="ARBA" id="ARBA00023065"/>
    </source>
</evidence>
<feature type="region of interest" description="Disordered" evidence="14">
    <location>
        <begin position="639"/>
        <end position="667"/>
    </location>
</feature>
<feature type="transmembrane region" description="Helical" evidence="15">
    <location>
        <begin position="516"/>
        <end position="536"/>
    </location>
</feature>
<dbReference type="PANTHER" id="PTHR10110">
    <property type="entry name" value="SODIUM/HYDROGEN EXCHANGER"/>
    <property type="match status" value="1"/>
</dbReference>
<feature type="transmembrane region" description="Helical" evidence="15">
    <location>
        <begin position="450"/>
        <end position="469"/>
    </location>
</feature>
<evidence type="ECO:0000313" key="19">
    <source>
        <dbReference type="Proteomes" id="UP000887568"/>
    </source>
</evidence>
<feature type="transmembrane region" description="Helical" evidence="15">
    <location>
        <begin position="112"/>
        <end position="129"/>
    </location>
</feature>
<dbReference type="GO" id="GO:0098719">
    <property type="term" value="P:sodium ion import across plasma membrane"/>
    <property type="evidence" value="ECO:0007669"/>
    <property type="project" value="TreeGrafter"/>
</dbReference>
<dbReference type="OrthoDB" id="196264at2759"/>
<keyword evidence="10 13" id="KW-0406">Ion transport</keyword>
<feature type="domain" description="Cation/H+ exchanger transmembrane" evidence="17">
    <location>
        <begin position="92"/>
        <end position="542"/>
    </location>
</feature>
<proteinExistence type="inferred from homology"/>
<keyword evidence="7" id="KW-0967">Endosome</keyword>
<dbReference type="PANTHER" id="PTHR10110:SF187">
    <property type="entry name" value="SODIUM_HYDROGEN EXCHANGER"/>
    <property type="match status" value="1"/>
</dbReference>
<evidence type="ECO:0000259" key="17">
    <source>
        <dbReference type="Pfam" id="PF00999"/>
    </source>
</evidence>
<evidence type="ECO:0000256" key="9">
    <source>
        <dbReference type="ARBA" id="ARBA00023053"/>
    </source>
</evidence>
<name>A0A913ZF16_PATMI</name>
<keyword evidence="19" id="KW-1185">Reference proteome</keyword>
<sequence length="690" mass="77150">MAIYRRTGLRGFPLQILSSVFLIFASALTAQSQTTVSPQDTTTVSPQDTTVSNTPAPCDVINHPEKIEEDEVLNQHRYDSLNLLLFLSLLVLTILTIWLFKAHRFRFVHETGLAMIYGAVVGAIVWNTADMTGQKPEPFEYPAKECDISLATSTIHLTLRYPSNTSLTFQYDRAGVIKESSHYVSSAFVEKVNFDPEVFFNMLLPPIIFYAGYSLKRRHFFRNLGSILTFAMIGTTISCFVVGGIMYALVVKAMGRTDFSIQDSLLFGALISATDPVTVLAVFHDLQVDVDMFILVFGESVLNDAVAIVLSRTVESYESETFEAGPVFKALGTFIGVFIGSFAIGSVMGIITALVTKFTRIRDFPLLETGIFFIMSYMSYLMAEAAQLTGIVAVLFCGIMQAHYTYNNLSEDSKKRTKEVAELTQFLAESFIFSYMGISMFNPRNMNWDAGFIFSAFLAILVGRFLNIYPLSFLLNLGRKQKIPWNIQHMLMFSGLRGAIAFALAIRNTATAARQLSLTATLVIVLITVVLCGGMTTQMLTWLKIRVGVSDEDTTQQGMQVMGSQSTEHDVRLRKRYEQAWIVRQWYDLDTKFFKPIFTRKGADLKETLPLCCYPIARCLTVRDEHVDEDSDSDLILEDNSSTAEQQSSSNTDTNQPTNHTEDDTVLDEDLGLGNIQIKGLNLQQMPTDV</sequence>
<comment type="similarity">
    <text evidence="3 13">Belongs to the monovalent cation:proton antiporter 1 (CPA1) transporter (TC 2.A.36) family.</text>
</comment>
<dbReference type="GO" id="GO:0015385">
    <property type="term" value="F:sodium:proton antiporter activity"/>
    <property type="evidence" value="ECO:0007669"/>
    <property type="project" value="InterPro"/>
</dbReference>
<feature type="transmembrane region" description="Helical" evidence="15">
    <location>
        <begin position="265"/>
        <end position="283"/>
    </location>
</feature>
<dbReference type="InterPro" id="IPR004709">
    <property type="entry name" value="NaH_exchanger"/>
</dbReference>
<feature type="chain" id="PRO_5038101997" description="Sodium/hydrogen exchanger" evidence="16">
    <location>
        <begin position="33"/>
        <end position="690"/>
    </location>
</feature>
<keyword evidence="12 13" id="KW-0739">Sodium transport</keyword>
<dbReference type="AlphaFoldDB" id="A0A913ZF16"/>
<dbReference type="EnsemblMetazoa" id="XM_038194126.1">
    <property type="protein sequence ID" value="XP_038050054.1"/>
    <property type="gene ID" value="LOC119723460"/>
</dbReference>
<protein>
    <recommendedName>
        <fullName evidence="13">Sodium/hydrogen exchanger</fullName>
    </recommendedName>
</protein>
<dbReference type="RefSeq" id="XP_038050054.1">
    <property type="nucleotide sequence ID" value="XM_038194126.1"/>
</dbReference>
<dbReference type="PRINTS" id="PR01088">
    <property type="entry name" value="NAHEXCHNGR6"/>
</dbReference>
<dbReference type="InterPro" id="IPR006153">
    <property type="entry name" value="Cation/H_exchanger_TM"/>
</dbReference>
<dbReference type="GO" id="GO:0051453">
    <property type="term" value="P:regulation of intracellular pH"/>
    <property type="evidence" value="ECO:0007669"/>
    <property type="project" value="TreeGrafter"/>
</dbReference>
<dbReference type="GO" id="GO:0055038">
    <property type="term" value="C:recycling endosome membrane"/>
    <property type="evidence" value="ECO:0007669"/>
    <property type="project" value="UniProtKB-SubCell"/>
</dbReference>
<feature type="transmembrane region" description="Helical" evidence="15">
    <location>
        <begin position="490"/>
        <end position="510"/>
    </location>
</feature>
<evidence type="ECO:0000256" key="15">
    <source>
        <dbReference type="SAM" id="Phobius"/>
    </source>
</evidence>
<evidence type="ECO:0000256" key="16">
    <source>
        <dbReference type="SAM" id="SignalP"/>
    </source>
</evidence>
<dbReference type="GeneID" id="119723460"/>
<dbReference type="InterPro" id="IPR002090">
    <property type="entry name" value="NHE-6/7/9"/>
</dbReference>
<feature type="compositionally biased region" description="Polar residues" evidence="14">
    <location>
        <begin position="35"/>
        <end position="55"/>
    </location>
</feature>
<evidence type="ECO:0000256" key="6">
    <source>
        <dbReference type="ARBA" id="ARBA00022692"/>
    </source>
</evidence>
<feature type="region of interest" description="Disordered" evidence="14">
    <location>
        <begin position="35"/>
        <end position="56"/>
    </location>
</feature>
<evidence type="ECO:0000256" key="2">
    <source>
        <dbReference type="ARBA" id="ARBA00004651"/>
    </source>
</evidence>
<evidence type="ECO:0000256" key="11">
    <source>
        <dbReference type="ARBA" id="ARBA00023136"/>
    </source>
</evidence>
<dbReference type="Pfam" id="PF00999">
    <property type="entry name" value="Na_H_Exchanger"/>
    <property type="match status" value="1"/>
</dbReference>
<organism evidence="18 19">
    <name type="scientific">Patiria miniata</name>
    <name type="common">Bat star</name>
    <name type="synonym">Asterina miniata</name>
    <dbReference type="NCBI Taxonomy" id="46514"/>
    <lineage>
        <taxon>Eukaryota</taxon>
        <taxon>Metazoa</taxon>
        <taxon>Echinodermata</taxon>
        <taxon>Eleutherozoa</taxon>
        <taxon>Asterozoa</taxon>
        <taxon>Asteroidea</taxon>
        <taxon>Valvatacea</taxon>
        <taxon>Valvatida</taxon>
        <taxon>Asterinidae</taxon>
        <taxon>Patiria</taxon>
    </lineage>
</organism>
<dbReference type="OMA" id="FTYVRRF"/>
<feature type="transmembrane region" description="Helical" evidence="15">
    <location>
        <begin position="198"/>
        <end position="215"/>
    </location>
</feature>
<evidence type="ECO:0000256" key="7">
    <source>
        <dbReference type="ARBA" id="ARBA00022753"/>
    </source>
</evidence>
<reference evidence="18" key="1">
    <citation type="submission" date="2022-11" db="UniProtKB">
        <authorList>
            <consortium name="EnsemblMetazoa"/>
        </authorList>
    </citation>
    <scope>IDENTIFICATION</scope>
</reference>
<keyword evidence="11 15" id="KW-0472">Membrane</keyword>
<dbReference type="GO" id="GO:0015386">
    <property type="term" value="F:potassium:proton antiporter activity"/>
    <property type="evidence" value="ECO:0007669"/>
    <property type="project" value="TreeGrafter"/>
</dbReference>
<comment type="subcellular location">
    <subcellularLocation>
        <location evidence="2">Cell membrane</location>
        <topology evidence="2">Multi-pass membrane protein</topology>
    </subcellularLocation>
    <subcellularLocation>
        <location evidence="1">Recycling endosome membrane</location>
        <topology evidence="1">Multi-pass membrane protein</topology>
    </subcellularLocation>
</comment>
<dbReference type="InterPro" id="IPR018422">
    <property type="entry name" value="Cation/H_exchanger_CPA1"/>
</dbReference>
<evidence type="ECO:0000256" key="14">
    <source>
        <dbReference type="SAM" id="MobiDB-lite"/>
    </source>
</evidence>
<evidence type="ECO:0000256" key="1">
    <source>
        <dbReference type="ARBA" id="ARBA00004195"/>
    </source>
</evidence>
<dbReference type="GO" id="GO:0005886">
    <property type="term" value="C:plasma membrane"/>
    <property type="evidence" value="ECO:0007669"/>
    <property type="project" value="UniProtKB-SubCell"/>
</dbReference>
<keyword evidence="6 13" id="KW-0812">Transmembrane</keyword>
<feature type="compositionally biased region" description="Polar residues" evidence="14">
    <location>
        <begin position="643"/>
        <end position="659"/>
    </location>
</feature>
<evidence type="ECO:0000256" key="4">
    <source>
        <dbReference type="ARBA" id="ARBA00022448"/>
    </source>
</evidence>
<keyword evidence="8 15" id="KW-1133">Transmembrane helix</keyword>
<evidence type="ECO:0000256" key="3">
    <source>
        <dbReference type="ARBA" id="ARBA00007367"/>
    </source>
</evidence>
<evidence type="ECO:0000256" key="8">
    <source>
        <dbReference type="ARBA" id="ARBA00022989"/>
    </source>
</evidence>
<keyword evidence="16" id="KW-0732">Signal</keyword>
<accession>A0A913ZF16</accession>
<dbReference type="PRINTS" id="PR01084">
    <property type="entry name" value="NAHEXCHNGR"/>
</dbReference>
<dbReference type="Proteomes" id="UP000887568">
    <property type="component" value="Unplaced"/>
</dbReference>
<evidence type="ECO:0000256" key="13">
    <source>
        <dbReference type="RuleBase" id="RU003722"/>
    </source>
</evidence>
<dbReference type="Gene3D" id="6.10.140.1330">
    <property type="match status" value="1"/>
</dbReference>
<evidence type="ECO:0000313" key="18">
    <source>
        <dbReference type="EnsemblMetazoa" id="XP_038050054.1"/>
    </source>
</evidence>
<feature type="transmembrane region" description="Helical" evidence="15">
    <location>
        <begin position="330"/>
        <end position="355"/>
    </location>
</feature>
<evidence type="ECO:0000256" key="5">
    <source>
        <dbReference type="ARBA" id="ARBA00022475"/>
    </source>
</evidence>
<keyword evidence="9" id="KW-0915">Sodium</keyword>
<keyword evidence="13" id="KW-0050">Antiport</keyword>
<keyword evidence="4 13" id="KW-0813">Transport</keyword>
<evidence type="ECO:0000256" key="12">
    <source>
        <dbReference type="ARBA" id="ARBA00023201"/>
    </source>
</evidence>
<feature type="transmembrane region" description="Helical" evidence="15">
    <location>
        <begin position="81"/>
        <end position="100"/>
    </location>
</feature>